<proteinExistence type="predicted"/>
<dbReference type="WBParaSite" id="TMUE_3000012135.1">
    <property type="protein sequence ID" value="TMUE_3000012135.1"/>
    <property type="gene ID" value="WBGene00291651"/>
</dbReference>
<sequence length="421" mass="48288">MRSLPVVSLLILWATALHGLYQLDFTSYDRMFKRVAETDRSHIQEKNRDYTEESRVTPTPNQENKTETPRQPPSSGYEEYPSKNPNGNKNENQQQTSGQPTKMPTIGAVNERDEQNKEYGGSTTQPTYCPLPELYTADVTASKTIAKAYNLMEKYVAQCRNCNYWFVVQEILRAQIRVSRDDLILAMKAAETNCHIRTTNPDVWRGHCKVTGPTLYCYGYINIHDSNRYEVNCLPMDGLFIPIRKEQSKPNVTVIDEKANTVNNNGMKHVANAKENSAAVKSNEPKEKPDEILEYILKYHQLVTERVKVLLERYVTYCADCKYWMGVRDILKAEIHLPSYQLHLSMYAMESNCDVVSNLPELVHTGYCRPADPLLECSGYINLQDKEDYQVSCCVLSKVCCARESHCNEKHIRNLPICQQT</sequence>
<feature type="compositionally biased region" description="Polar residues" evidence="1">
    <location>
        <begin position="83"/>
        <end position="102"/>
    </location>
</feature>
<evidence type="ECO:0000256" key="1">
    <source>
        <dbReference type="SAM" id="MobiDB-lite"/>
    </source>
</evidence>
<organism evidence="3 4">
    <name type="scientific">Trichuris muris</name>
    <name type="common">Mouse whipworm</name>
    <dbReference type="NCBI Taxonomy" id="70415"/>
    <lineage>
        <taxon>Eukaryota</taxon>
        <taxon>Metazoa</taxon>
        <taxon>Ecdysozoa</taxon>
        <taxon>Nematoda</taxon>
        <taxon>Enoplea</taxon>
        <taxon>Dorylaimia</taxon>
        <taxon>Trichinellida</taxon>
        <taxon>Trichuridae</taxon>
        <taxon>Trichuris</taxon>
    </lineage>
</organism>
<dbReference type="AlphaFoldDB" id="A0A5S6QY08"/>
<accession>A0A5S6QY08</accession>
<name>A0A5S6QY08_TRIMR</name>
<evidence type="ECO:0000313" key="3">
    <source>
        <dbReference type="Proteomes" id="UP000046395"/>
    </source>
</evidence>
<reference evidence="4" key="1">
    <citation type="submission" date="2019-12" db="UniProtKB">
        <authorList>
            <consortium name="WormBaseParasite"/>
        </authorList>
    </citation>
    <scope>IDENTIFICATION</scope>
</reference>
<feature type="chain" id="PRO_5024292569" evidence="2">
    <location>
        <begin position="20"/>
        <end position="421"/>
    </location>
</feature>
<keyword evidence="3" id="KW-1185">Reference proteome</keyword>
<evidence type="ECO:0000313" key="4">
    <source>
        <dbReference type="WBParaSite" id="TMUE_3000012135.1"/>
    </source>
</evidence>
<feature type="compositionally biased region" description="Basic and acidic residues" evidence="1">
    <location>
        <begin position="39"/>
        <end position="55"/>
    </location>
</feature>
<keyword evidence="2" id="KW-0732">Signal</keyword>
<feature type="region of interest" description="Disordered" evidence="1">
    <location>
        <begin position="39"/>
        <end position="105"/>
    </location>
</feature>
<feature type="signal peptide" evidence="2">
    <location>
        <begin position="1"/>
        <end position="19"/>
    </location>
</feature>
<evidence type="ECO:0000256" key="2">
    <source>
        <dbReference type="SAM" id="SignalP"/>
    </source>
</evidence>
<protein>
    <submittedName>
        <fullName evidence="4">Saposin B-type domain-containing protein</fullName>
    </submittedName>
</protein>
<dbReference type="Proteomes" id="UP000046395">
    <property type="component" value="Unassembled WGS sequence"/>
</dbReference>